<comment type="similarity">
    <text evidence="1">Belongs to the aldehyde dehydrogenase family.</text>
</comment>
<evidence type="ECO:0000256" key="1">
    <source>
        <dbReference type="ARBA" id="ARBA00009986"/>
    </source>
</evidence>
<dbReference type="PANTHER" id="PTHR43521">
    <property type="entry name" value="ALPHA-AMINOADIPIC SEMIALDEHYDE DEHYDROGENASE"/>
    <property type="match status" value="1"/>
</dbReference>
<evidence type="ECO:0000256" key="3">
    <source>
        <dbReference type="ARBA" id="ARBA00023027"/>
    </source>
</evidence>
<evidence type="ECO:0000256" key="2">
    <source>
        <dbReference type="ARBA" id="ARBA00023002"/>
    </source>
</evidence>
<dbReference type="InterPro" id="IPR016161">
    <property type="entry name" value="Ald_DH/histidinol_DH"/>
</dbReference>
<dbReference type="AlphaFoldDB" id="A0A232FAZ8"/>
<dbReference type="InterPro" id="IPR044638">
    <property type="entry name" value="ALDH7A1-like"/>
</dbReference>
<organism evidence="5 6">
    <name type="scientific">Trichomalopsis sarcophagae</name>
    <dbReference type="NCBI Taxonomy" id="543379"/>
    <lineage>
        <taxon>Eukaryota</taxon>
        <taxon>Metazoa</taxon>
        <taxon>Ecdysozoa</taxon>
        <taxon>Arthropoda</taxon>
        <taxon>Hexapoda</taxon>
        <taxon>Insecta</taxon>
        <taxon>Pterygota</taxon>
        <taxon>Neoptera</taxon>
        <taxon>Endopterygota</taxon>
        <taxon>Hymenoptera</taxon>
        <taxon>Apocrita</taxon>
        <taxon>Proctotrupomorpha</taxon>
        <taxon>Chalcidoidea</taxon>
        <taxon>Pteromalidae</taxon>
        <taxon>Pteromalinae</taxon>
        <taxon>Trichomalopsis</taxon>
    </lineage>
</organism>
<dbReference type="SUPFAM" id="SSF53720">
    <property type="entry name" value="ALDH-like"/>
    <property type="match status" value="1"/>
</dbReference>
<keyword evidence="6" id="KW-1185">Reference proteome</keyword>
<dbReference type="EMBL" id="NNAY01000559">
    <property type="protein sequence ID" value="OXU27660.1"/>
    <property type="molecule type" value="Genomic_DNA"/>
</dbReference>
<evidence type="ECO:0000259" key="4">
    <source>
        <dbReference type="Pfam" id="PF00171"/>
    </source>
</evidence>
<name>A0A232FAZ8_9HYME</name>
<dbReference type="InterPro" id="IPR016162">
    <property type="entry name" value="Ald_DH_N"/>
</dbReference>
<gene>
    <name evidence="5" type="ORF">TSAR_014885</name>
</gene>
<evidence type="ECO:0000313" key="6">
    <source>
        <dbReference type="Proteomes" id="UP000215335"/>
    </source>
</evidence>
<comment type="caution">
    <text evidence="5">The sequence shown here is derived from an EMBL/GenBank/DDBJ whole genome shotgun (WGS) entry which is preliminary data.</text>
</comment>
<feature type="domain" description="Aldehyde dehydrogenase" evidence="4">
    <location>
        <begin position="65"/>
        <end position="137"/>
    </location>
</feature>
<dbReference type="PANTHER" id="PTHR43521:SF1">
    <property type="entry name" value="ALPHA-AMINOADIPIC SEMIALDEHYDE DEHYDROGENASE"/>
    <property type="match status" value="1"/>
</dbReference>
<evidence type="ECO:0000313" key="5">
    <source>
        <dbReference type="EMBL" id="OXU27660.1"/>
    </source>
</evidence>
<dbReference type="Proteomes" id="UP000215335">
    <property type="component" value="Unassembled WGS sequence"/>
</dbReference>
<dbReference type="Pfam" id="PF00171">
    <property type="entry name" value="Aldedh"/>
    <property type="match status" value="1"/>
</dbReference>
<sequence length="138" mass="15632">MFCVVKNHYKISEKFLMMCMKSRKMSNHTFLKELEIYNINPGLFDGKWGGSGDVTLHNILRFQVIESISPASGCVIAHVQQPTLNEAYSAITKAYDAWPMWAALTPPERGEIVRQIGVELRKNKTNLGKLISLEMGMK</sequence>
<proteinExistence type="inferred from homology"/>
<dbReference type="GO" id="GO:0004029">
    <property type="term" value="F:aldehyde dehydrogenase (NAD+) activity"/>
    <property type="evidence" value="ECO:0007669"/>
    <property type="project" value="InterPro"/>
</dbReference>
<dbReference type="InterPro" id="IPR015590">
    <property type="entry name" value="Aldehyde_DH_dom"/>
</dbReference>
<reference evidence="5 6" key="1">
    <citation type="journal article" date="2017" name="Curr. Biol.">
        <title>The Evolution of Venom by Co-option of Single-Copy Genes.</title>
        <authorList>
            <person name="Martinson E.O."/>
            <person name="Mrinalini"/>
            <person name="Kelkar Y.D."/>
            <person name="Chang C.H."/>
            <person name="Werren J.H."/>
        </authorList>
    </citation>
    <scope>NUCLEOTIDE SEQUENCE [LARGE SCALE GENOMIC DNA]</scope>
    <source>
        <strain evidence="5 6">Alberta</strain>
        <tissue evidence="5">Whole body</tissue>
    </source>
</reference>
<dbReference type="STRING" id="543379.A0A232FAZ8"/>
<protein>
    <recommendedName>
        <fullName evidence="4">Aldehyde dehydrogenase domain-containing protein</fullName>
    </recommendedName>
</protein>
<keyword evidence="3" id="KW-0520">NAD</keyword>
<dbReference type="Gene3D" id="3.40.605.10">
    <property type="entry name" value="Aldehyde Dehydrogenase, Chain A, domain 1"/>
    <property type="match status" value="1"/>
</dbReference>
<keyword evidence="2" id="KW-0560">Oxidoreductase</keyword>
<accession>A0A232FAZ8</accession>